<evidence type="ECO:0000256" key="2">
    <source>
        <dbReference type="ARBA" id="ARBA00012928"/>
    </source>
</evidence>
<feature type="compositionally biased region" description="Acidic residues" evidence="16">
    <location>
        <begin position="577"/>
        <end position="599"/>
    </location>
</feature>
<comment type="cofactor">
    <cofactor evidence="1">
        <name>Zn(2+)</name>
        <dbReference type="ChEBI" id="CHEBI:29105"/>
    </cofactor>
</comment>
<evidence type="ECO:0000256" key="11">
    <source>
        <dbReference type="ARBA" id="ARBA00050237"/>
    </source>
</evidence>
<evidence type="ECO:0000256" key="7">
    <source>
        <dbReference type="ARBA" id="ARBA00023027"/>
    </source>
</evidence>
<dbReference type="Gene3D" id="3.40.50.1220">
    <property type="entry name" value="TPP-binding domain"/>
    <property type="match status" value="1"/>
</dbReference>
<evidence type="ECO:0000256" key="13">
    <source>
        <dbReference type="ARBA" id="ARBA00051399"/>
    </source>
</evidence>
<keyword evidence="19" id="KW-1185">Reference proteome</keyword>
<keyword evidence="6 15" id="KW-0862">Zinc</keyword>
<evidence type="ECO:0000313" key="19">
    <source>
        <dbReference type="Proteomes" id="UP000318571"/>
    </source>
</evidence>
<dbReference type="PANTHER" id="PTHR11085">
    <property type="entry name" value="NAD-DEPENDENT PROTEIN DEACYLASE SIRTUIN-5, MITOCHONDRIAL-RELATED"/>
    <property type="match status" value="1"/>
</dbReference>
<evidence type="ECO:0000256" key="1">
    <source>
        <dbReference type="ARBA" id="ARBA00001947"/>
    </source>
</evidence>
<evidence type="ECO:0000256" key="10">
    <source>
        <dbReference type="ARBA" id="ARBA00043038"/>
    </source>
</evidence>
<dbReference type="GO" id="GO:0005634">
    <property type="term" value="C:nucleus"/>
    <property type="evidence" value="ECO:0007669"/>
    <property type="project" value="TreeGrafter"/>
</dbReference>
<evidence type="ECO:0000313" key="18">
    <source>
        <dbReference type="EMBL" id="TRY68356.1"/>
    </source>
</evidence>
<dbReference type="InterPro" id="IPR029035">
    <property type="entry name" value="DHS-like_NAD/FAD-binding_dom"/>
</dbReference>
<feature type="region of interest" description="Disordered" evidence="16">
    <location>
        <begin position="566"/>
        <end position="663"/>
    </location>
</feature>
<dbReference type="PROSITE" id="PS50305">
    <property type="entry name" value="SIRTUIN"/>
    <property type="match status" value="1"/>
</dbReference>
<dbReference type="EC" id="2.3.1.286" evidence="2"/>
<dbReference type="PANTHER" id="PTHR11085:SF1">
    <property type="entry name" value="NAD-DEPENDENT PROTEIN DEACETYLASE SIRTUIN-7"/>
    <property type="match status" value="1"/>
</dbReference>
<feature type="compositionally biased region" description="Polar residues" evidence="16">
    <location>
        <begin position="625"/>
        <end position="635"/>
    </location>
</feature>
<keyword evidence="4" id="KW-0808">Transferase</keyword>
<comment type="catalytic activity">
    <reaction evidence="12">
        <text>N(6)-succinyl-L-lysyl-[protein] + NAD(+) + H2O = 2''-O-succinyl-ADP-D-ribose + nicotinamide + L-lysyl-[protein]</text>
        <dbReference type="Rhea" id="RHEA:47668"/>
        <dbReference type="Rhea" id="RHEA-COMP:9752"/>
        <dbReference type="Rhea" id="RHEA-COMP:11877"/>
        <dbReference type="ChEBI" id="CHEBI:15377"/>
        <dbReference type="ChEBI" id="CHEBI:17154"/>
        <dbReference type="ChEBI" id="CHEBI:29969"/>
        <dbReference type="ChEBI" id="CHEBI:57540"/>
        <dbReference type="ChEBI" id="CHEBI:87830"/>
        <dbReference type="ChEBI" id="CHEBI:87832"/>
    </reaction>
    <physiologicalReaction direction="left-to-right" evidence="12">
        <dbReference type="Rhea" id="RHEA:47669"/>
    </physiologicalReaction>
</comment>
<comment type="catalytic activity">
    <reaction evidence="14">
        <text>N(6)-glutaryl-L-lysyl-[protein] + NAD(+) + H2O = 2''-O-glutaryl-ADP-D-ribose + nicotinamide + L-lysyl-[protein]</text>
        <dbReference type="Rhea" id="RHEA:47664"/>
        <dbReference type="Rhea" id="RHEA-COMP:9752"/>
        <dbReference type="Rhea" id="RHEA-COMP:11875"/>
        <dbReference type="ChEBI" id="CHEBI:15377"/>
        <dbReference type="ChEBI" id="CHEBI:17154"/>
        <dbReference type="ChEBI" id="CHEBI:29969"/>
        <dbReference type="ChEBI" id="CHEBI:57540"/>
        <dbReference type="ChEBI" id="CHEBI:87828"/>
        <dbReference type="ChEBI" id="CHEBI:87829"/>
    </reaction>
    <physiologicalReaction direction="left-to-right" evidence="14">
        <dbReference type="Rhea" id="RHEA:47665"/>
    </physiologicalReaction>
</comment>
<evidence type="ECO:0000259" key="17">
    <source>
        <dbReference type="PROSITE" id="PS50305"/>
    </source>
</evidence>
<dbReference type="FunFam" id="2.20.28.200:FF:000002">
    <property type="entry name" value="NAD-dependent deacetylase sirtuin-7"/>
    <property type="match status" value="1"/>
</dbReference>
<feature type="compositionally biased region" description="Basic residues" evidence="16">
    <location>
        <begin position="653"/>
        <end position="663"/>
    </location>
</feature>
<evidence type="ECO:0000256" key="15">
    <source>
        <dbReference type="PROSITE-ProRule" id="PRU00236"/>
    </source>
</evidence>
<dbReference type="InterPro" id="IPR003000">
    <property type="entry name" value="Sirtuin"/>
</dbReference>
<dbReference type="GO" id="GO:0035861">
    <property type="term" value="C:site of double-strand break"/>
    <property type="evidence" value="ECO:0007669"/>
    <property type="project" value="UniProtKB-ARBA"/>
</dbReference>
<feature type="region of interest" description="Disordered" evidence="16">
    <location>
        <begin position="1"/>
        <end position="124"/>
    </location>
</feature>
<evidence type="ECO:0000256" key="12">
    <source>
        <dbReference type="ARBA" id="ARBA00051105"/>
    </source>
</evidence>
<feature type="binding site" evidence="15">
    <location>
        <position position="304"/>
    </location>
    <ligand>
        <name>Zn(2+)</name>
        <dbReference type="ChEBI" id="CHEBI:29105"/>
    </ligand>
</feature>
<dbReference type="STRING" id="6832.A0A553NSE2"/>
<dbReference type="AlphaFoldDB" id="A0A553NSE2"/>
<keyword evidence="7" id="KW-0520">NAD</keyword>
<dbReference type="GO" id="GO:0010468">
    <property type="term" value="P:regulation of gene expression"/>
    <property type="evidence" value="ECO:0007669"/>
    <property type="project" value="UniProtKB-ARBA"/>
</dbReference>
<keyword evidence="3" id="KW-0597">Phosphoprotein</keyword>
<evidence type="ECO:0000256" key="3">
    <source>
        <dbReference type="ARBA" id="ARBA00022553"/>
    </source>
</evidence>
<evidence type="ECO:0000256" key="9">
    <source>
        <dbReference type="ARBA" id="ARBA00041832"/>
    </source>
</evidence>
<name>A0A553NSE2_TIGCA</name>
<protein>
    <recommendedName>
        <fullName evidence="2">protein acetyllysine N-acetyltransferase</fullName>
        <ecNumber evidence="2">2.3.1.286</ecNumber>
    </recommendedName>
    <alternativeName>
        <fullName evidence="10">Regulatory protein SIR2 homolog 7</fullName>
    </alternativeName>
    <alternativeName>
        <fullName evidence="9">SIR2-like protein 7</fullName>
    </alternativeName>
</protein>
<reference evidence="18 19" key="1">
    <citation type="journal article" date="2018" name="Nat. Ecol. Evol.">
        <title>Genomic signatures of mitonuclear coevolution across populations of Tigriopus californicus.</title>
        <authorList>
            <person name="Barreto F.S."/>
            <person name="Watson E.T."/>
            <person name="Lima T.G."/>
            <person name="Willett C.S."/>
            <person name="Edmands S."/>
            <person name="Li W."/>
            <person name="Burton R.S."/>
        </authorList>
    </citation>
    <scope>NUCLEOTIDE SEQUENCE [LARGE SCALE GENOMIC DNA]</scope>
    <source>
        <strain evidence="18 19">San Diego</strain>
    </source>
</reference>
<feature type="binding site" evidence="15">
    <location>
        <position position="337"/>
    </location>
    <ligand>
        <name>Zn(2+)</name>
        <dbReference type="ChEBI" id="CHEBI:29105"/>
    </ligand>
</feature>
<dbReference type="SUPFAM" id="SSF52467">
    <property type="entry name" value="DHS-like NAD/FAD-binding domain"/>
    <property type="match status" value="1"/>
</dbReference>
<feature type="domain" description="Deacetylase sirtuin-type" evidence="17">
    <location>
        <begin position="191"/>
        <end position="438"/>
    </location>
</feature>
<evidence type="ECO:0000256" key="14">
    <source>
        <dbReference type="ARBA" id="ARBA00052763"/>
    </source>
</evidence>
<dbReference type="InterPro" id="IPR026590">
    <property type="entry name" value="Ssirtuin_cat_dom"/>
</dbReference>
<dbReference type="Gene3D" id="2.20.28.200">
    <property type="match status" value="1"/>
</dbReference>
<feature type="compositionally biased region" description="Basic and acidic residues" evidence="16">
    <location>
        <begin position="40"/>
        <end position="74"/>
    </location>
</feature>
<feature type="binding site" evidence="15">
    <location>
        <position position="307"/>
    </location>
    <ligand>
        <name>Zn(2+)</name>
        <dbReference type="ChEBI" id="CHEBI:29105"/>
    </ligand>
</feature>
<evidence type="ECO:0000256" key="5">
    <source>
        <dbReference type="ARBA" id="ARBA00022723"/>
    </source>
</evidence>
<evidence type="ECO:0000256" key="6">
    <source>
        <dbReference type="ARBA" id="ARBA00022833"/>
    </source>
</evidence>
<dbReference type="EMBL" id="VCGU01000010">
    <property type="protein sequence ID" value="TRY68356.1"/>
    <property type="molecule type" value="Genomic_DNA"/>
</dbReference>
<organism evidence="18 19">
    <name type="scientific">Tigriopus californicus</name>
    <name type="common">Marine copepod</name>
    <dbReference type="NCBI Taxonomy" id="6832"/>
    <lineage>
        <taxon>Eukaryota</taxon>
        <taxon>Metazoa</taxon>
        <taxon>Ecdysozoa</taxon>
        <taxon>Arthropoda</taxon>
        <taxon>Crustacea</taxon>
        <taxon>Multicrustacea</taxon>
        <taxon>Hexanauplia</taxon>
        <taxon>Copepoda</taxon>
        <taxon>Harpacticoida</taxon>
        <taxon>Harpacticidae</taxon>
        <taxon>Tigriopus</taxon>
    </lineage>
</organism>
<dbReference type="GO" id="GO:0070403">
    <property type="term" value="F:NAD+ binding"/>
    <property type="evidence" value="ECO:0007669"/>
    <property type="project" value="InterPro"/>
</dbReference>
<dbReference type="GO" id="GO:0140861">
    <property type="term" value="P:DNA repair-dependent chromatin remodeling"/>
    <property type="evidence" value="ECO:0007669"/>
    <property type="project" value="UniProtKB-ARBA"/>
</dbReference>
<dbReference type="GO" id="GO:0097372">
    <property type="term" value="F:histone H3K18 deacetylase activity, NAD-dependent"/>
    <property type="evidence" value="ECO:0007669"/>
    <property type="project" value="TreeGrafter"/>
</dbReference>
<dbReference type="Proteomes" id="UP000318571">
    <property type="component" value="Chromosome 1"/>
</dbReference>
<comment type="caution">
    <text evidence="18">The sequence shown here is derived from an EMBL/GenBank/DDBJ whole genome shotgun (WGS) entry which is preliminary data.</text>
</comment>
<feature type="active site" description="Proton acceptor" evidence="15">
    <location>
        <position position="296"/>
    </location>
</feature>
<keyword evidence="5 15" id="KW-0479">Metal-binding</keyword>
<dbReference type="FunFam" id="3.40.50.1220:FF:000038">
    <property type="entry name" value="NAD-dependent protein deacetylase sirtuin-6 isoform X2"/>
    <property type="match status" value="1"/>
</dbReference>
<dbReference type="OMA" id="ERGSLKW"/>
<proteinExistence type="inferred from homology"/>
<dbReference type="OrthoDB" id="2919105at2759"/>
<comment type="similarity">
    <text evidence="8">Belongs to the sirtuin family. Class IV subfamily.</text>
</comment>
<feature type="compositionally biased region" description="Acidic residues" evidence="16">
    <location>
        <begin position="77"/>
        <end position="111"/>
    </location>
</feature>
<dbReference type="InterPro" id="IPR050134">
    <property type="entry name" value="NAD-dep_sirtuin_deacylases"/>
</dbReference>
<accession>A0A553NSE2</accession>
<comment type="catalytic activity">
    <reaction evidence="13">
        <text>N(6)-propanoyl-L-lysyl-[protein] + NAD(+) + H2O = 3''-O-propanoyl-ADP-D-ribose + nicotinamide + L-lysyl-[protein]</text>
        <dbReference type="Rhea" id="RHEA:23500"/>
        <dbReference type="Rhea" id="RHEA-COMP:9752"/>
        <dbReference type="Rhea" id="RHEA-COMP:13758"/>
        <dbReference type="ChEBI" id="CHEBI:15377"/>
        <dbReference type="ChEBI" id="CHEBI:17154"/>
        <dbReference type="ChEBI" id="CHEBI:29969"/>
        <dbReference type="ChEBI" id="CHEBI:57540"/>
        <dbReference type="ChEBI" id="CHEBI:138019"/>
        <dbReference type="ChEBI" id="CHEBI:145015"/>
    </reaction>
    <physiologicalReaction direction="left-to-right" evidence="13">
        <dbReference type="Rhea" id="RHEA:23501"/>
    </physiologicalReaction>
</comment>
<comment type="catalytic activity">
    <reaction evidence="11">
        <text>N(6)-decanoyl-L-lysyl-[protein] + NAD(+) + H2O = 2''-O-decanoyl-ADP-D-ribose + nicotinamide + L-lysyl-[protein]</text>
        <dbReference type="Rhea" id="RHEA:70631"/>
        <dbReference type="Rhea" id="RHEA-COMP:9752"/>
        <dbReference type="Rhea" id="RHEA-COMP:17932"/>
        <dbReference type="ChEBI" id="CHEBI:15377"/>
        <dbReference type="ChEBI" id="CHEBI:17154"/>
        <dbReference type="ChEBI" id="CHEBI:29969"/>
        <dbReference type="ChEBI" id="CHEBI:57540"/>
        <dbReference type="ChEBI" id="CHEBI:143222"/>
        <dbReference type="ChEBI" id="CHEBI:189688"/>
    </reaction>
    <physiologicalReaction direction="left-to-right" evidence="11">
        <dbReference type="Rhea" id="RHEA:70632"/>
    </physiologicalReaction>
</comment>
<dbReference type="Pfam" id="PF02146">
    <property type="entry name" value="SIR2"/>
    <property type="match status" value="1"/>
</dbReference>
<evidence type="ECO:0000256" key="8">
    <source>
        <dbReference type="ARBA" id="ARBA00038170"/>
    </source>
</evidence>
<evidence type="ECO:0000256" key="4">
    <source>
        <dbReference type="ARBA" id="ARBA00022679"/>
    </source>
</evidence>
<sequence>MEVPSSTQASRADQVLDPDPVRIKLEEGGDDVGTAQSEDQSSRDSKPGLETNTEIKTEIKEETVEVKDVKKESPDGNGEEEEMEEDEDDDDEEEDEEGEEEEEEEEEEEDSDRPRQRKLRKRKFDAVRQVAQQERILIRRISKIVKKSKKDHNSDERHMLEAHPELVNEVKKRHHKKLKADERKLEIEDSPEELEKKCLQMAKAIQKSKYLVVYTGAGVSTAANIPDYRGPNGIWTLMDQGKEVGPCNMELAQPTYTHLALFTLYKKGKLKHIVSQNCDGLHLRSGMPRHALSELHGNMFIEICKQCKPMRPFIRLFDVTERTNKNYHATMRRCYVCGNSLYDTIVHFGERGSLKWPINWTGASKAAEKADVILCLGSSLKVLRRYPWLWCMDRPVKQRPKLFIVNLQWTPKDSSAKLKLNGKCDLVMQRLMDHLDLRVPDYHMTNDPLFSFATPLLEHERHTSSRKNVVTREVEDPEVKEVRERLVTSITGDHNYSLGEECIENKRDRTANSRGRLVNGAQVMDFKTISWPRDALYLSYTPSFEYIDHPESIGVDSFCCDCCDPGKKKKRRGSTSSEDEDDEEEQDGGEEDDDEEEVENGAGARNGSEPEEEDTDSKCSEDSSRNSSVKQGSSNKEPESPSVVVQQPGWFGKGRRKKQKYSN</sequence>
<gene>
    <name evidence="18" type="ORF">TCAL_04126</name>
</gene>
<dbReference type="GO" id="GO:0046872">
    <property type="term" value="F:metal ion binding"/>
    <property type="evidence" value="ECO:0007669"/>
    <property type="project" value="UniProtKB-KW"/>
</dbReference>
<feature type="binding site" evidence="15">
    <location>
        <position position="334"/>
    </location>
    <ligand>
        <name>Zn(2+)</name>
        <dbReference type="ChEBI" id="CHEBI:29105"/>
    </ligand>
</feature>
<feature type="compositionally biased region" description="Polar residues" evidence="16">
    <location>
        <begin position="1"/>
        <end position="11"/>
    </location>
</feature>
<dbReference type="GO" id="GO:0000785">
    <property type="term" value="C:chromatin"/>
    <property type="evidence" value="ECO:0007669"/>
    <property type="project" value="TreeGrafter"/>
</dbReference>
<evidence type="ECO:0000256" key="16">
    <source>
        <dbReference type="SAM" id="MobiDB-lite"/>
    </source>
</evidence>